<dbReference type="EnsemblMetazoa" id="ENSAATROPT005547">
    <property type="protein sequence ID" value="ENSAATROPP005131"/>
    <property type="gene ID" value="ENSAATROPG004464"/>
</dbReference>
<evidence type="ECO:0000256" key="4">
    <source>
        <dbReference type="ARBA" id="ARBA00039060"/>
    </source>
</evidence>
<comment type="catalytic activity">
    <reaction evidence="17">
        <text>prostaglandin A1 + NAD(+) = 15-oxo-prostaglandin A1 + NADH + H(+)</text>
        <dbReference type="Rhea" id="RHEA:41263"/>
        <dbReference type="ChEBI" id="CHEBI:15378"/>
        <dbReference type="ChEBI" id="CHEBI:57398"/>
        <dbReference type="ChEBI" id="CHEBI:57540"/>
        <dbReference type="ChEBI" id="CHEBI:57945"/>
        <dbReference type="ChEBI" id="CHEBI:85072"/>
    </reaction>
    <physiologicalReaction direction="left-to-right" evidence="17">
        <dbReference type="Rhea" id="RHEA:41264"/>
    </physiologicalReaction>
</comment>
<evidence type="ECO:0000256" key="14">
    <source>
        <dbReference type="ARBA" id="ARBA00048170"/>
    </source>
</evidence>
<evidence type="ECO:0000256" key="10">
    <source>
        <dbReference type="ARBA" id="ARBA00047672"/>
    </source>
</evidence>
<comment type="function">
    <text evidence="8">Catalyzes the NAD-dependent dehydrogenation (oxidation) of a broad array of hydroxylated polyunsaturated fatty acids (mainly eicosanoids and docosanoids, including prostaglandins, lipoxins and resolvins), yielding their corresponding keto (oxo) metabolites. Decreases the levels of the pro-proliferative prostaglandins such as prostaglandin E2 (whose activity is increased in cancer because of an increase in the expression of cyclooxygenase 2) and generates oxo-fatty acid products that can profoundly influence cell function by abrogating pro-inflammatory cytokine expression. Converts resolvins E1, D1 and D2 to their oxo products, which represents a mode of resolvin inactivation. Resolvin E1 plays important roles during the resolution phase of acute inflammation, while resolvins D1 and D2 have a unique role in obesity-induced adipose inflammation.</text>
</comment>
<evidence type="ECO:0000256" key="9">
    <source>
        <dbReference type="ARBA" id="ARBA00047325"/>
    </source>
</evidence>
<evidence type="ECO:0000256" key="8">
    <source>
        <dbReference type="ARBA" id="ARBA00045705"/>
    </source>
</evidence>
<evidence type="ECO:0000256" key="19">
    <source>
        <dbReference type="ARBA" id="ARBA00048921"/>
    </source>
</evidence>
<dbReference type="OrthoDB" id="417891at2759"/>
<dbReference type="InterPro" id="IPR036291">
    <property type="entry name" value="NAD(P)-bd_dom_sf"/>
</dbReference>
<comment type="catalytic activity">
    <reaction evidence="10">
        <text>resolvin D1 + NAD(+) = 8-oxoresolvin D1 + NADH + H(+)</text>
        <dbReference type="Rhea" id="RHEA:50124"/>
        <dbReference type="ChEBI" id="CHEBI:15378"/>
        <dbReference type="ChEBI" id="CHEBI:57540"/>
        <dbReference type="ChEBI" id="CHEBI:57945"/>
        <dbReference type="ChEBI" id="CHEBI:132079"/>
        <dbReference type="ChEBI" id="CHEBI:132080"/>
    </reaction>
    <physiologicalReaction direction="left-to-right" evidence="10">
        <dbReference type="Rhea" id="RHEA:50125"/>
    </physiologicalReaction>
</comment>
<evidence type="ECO:0000313" key="23">
    <source>
        <dbReference type="EnsemblMetazoa" id="AATE016359-PA.1"/>
    </source>
</evidence>
<dbReference type="GO" id="GO:0005737">
    <property type="term" value="C:cytoplasm"/>
    <property type="evidence" value="ECO:0007669"/>
    <property type="project" value="TreeGrafter"/>
</dbReference>
<comment type="similarity">
    <text evidence="1 22">Belongs to the short-chain dehydrogenases/reductases (SDR) family.</text>
</comment>
<evidence type="ECO:0000256" key="3">
    <source>
        <dbReference type="ARBA" id="ARBA00038968"/>
    </source>
</evidence>
<evidence type="ECO:0000256" key="17">
    <source>
        <dbReference type="ARBA" id="ARBA00048611"/>
    </source>
</evidence>
<evidence type="ECO:0000256" key="2">
    <source>
        <dbReference type="ARBA" id="ARBA00023002"/>
    </source>
</evidence>
<dbReference type="EC" id="1.1.1.141" evidence="3"/>
<dbReference type="Pfam" id="PF00106">
    <property type="entry name" value="adh_short"/>
    <property type="match status" value="1"/>
</dbReference>
<dbReference type="InterPro" id="IPR002347">
    <property type="entry name" value="SDR_fam"/>
</dbReference>
<evidence type="ECO:0000256" key="11">
    <source>
        <dbReference type="ARBA" id="ARBA00048008"/>
    </source>
</evidence>
<dbReference type="STRING" id="41427.A0A182JE34"/>
<evidence type="ECO:0000256" key="20">
    <source>
        <dbReference type="ARBA" id="ARBA00049151"/>
    </source>
</evidence>
<dbReference type="PRINTS" id="PR00080">
    <property type="entry name" value="SDRFAMILY"/>
</dbReference>
<comment type="catalytic activity">
    <reaction evidence="20">
        <text>(15S)-hydroxy-(5Z,8Z,11Z,13E)-eicosatetraenoate + NAD(+) = 15-oxo-(5Z,8Z,11Z,13E)-eicosatetraenoate + NADH + H(+)</text>
        <dbReference type="Rhea" id="RHEA:23260"/>
        <dbReference type="ChEBI" id="CHEBI:15378"/>
        <dbReference type="ChEBI" id="CHEBI:57409"/>
        <dbReference type="ChEBI" id="CHEBI:57410"/>
        <dbReference type="ChEBI" id="CHEBI:57540"/>
        <dbReference type="ChEBI" id="CHEBI:57945"/>
        <dbReference type="EC" id="1.1.1.232"/>
    </reaction>
    <physiologicalReaction direction="left-to-right" evidence="20">
        <dbReference type="Rhea" id="RHEA:23261"/>
    </physiologicalReaction>
</comment>
<keyword evidence="24" id="KW-1185">Reference proteome</keyword>
<dbReference type="VEuPathDB" id="VectorBase:AATE016359"/>
<name>A0A182JE34_ANOAO</name>
<evidence type="ECO:0000256" key="21">
    <source>
        <dbReference type="ARBA" id="ARBA00049188"/>
    </source>
</evidence>
<evidence type="ECO:0000256" key="1">
    <source>
        <dbReference type="ARBA" id="ARBA00006484"/>
    </source>
</evidence>
<comment type="catalytic activity">
    <reaction evidence="16">
        <text>lipoxin A4 + NAD(+) = 15-oxo-(5S,6R)-dihydroxy-(7E,9E,11Z,13E)-eicosatetraenoate + NADH + H(+)</text>
        <dbReference type="Rhea" id="RHEA:41572"/>
        <dbReference type="ChEBI" id="CHEBI:15378"/>
        <dbReference type="ChEBI" id="CHEBI:57540"/>
        <dbReference type="ChEBI" id="CHEBI:57945"/>
        <dbReference type="ChEBI" id="CHEBI:67026"/>
        <dbReference type="ChEBI" id="CHEBI:78311"/>
    </reaction>
    <physiologicalReaction direction="left-to-right" evidence="16">
        <dbReference type="Rhea" id="RHEA:41573"/>
    </physiologicalReaction>
</comment>
<dbReference type="Gene3D" id="3.40.50.720">
    <property type="entry name" value="NAD(P)-binding Rossmann-like Domain"/>
    <property type="match status" value="1"/>
</dbReference>
<dbReference type="PRINTS" id="PR00081">
    <property type="entry name" value="GDHRDH"/>
</dbReference>
<organism evidence="23">
    <name type="scientific">Anopheles atroparvus</name>
    <name type="common">European mosquito</name>
    <dbReference type="NCBI Taxonomy" id="41427"/>
    <lineage>
        <taxon>Eukaryota</taxon>
        <taxon>Metazoa</taxon>
        <taxon>Ecdysozoa</taxon>
        <taxon>Arthropoda</taxon>
        <taxon>Hexapoda</taxon>
        <taxon>Insecta</taxon>
        <taxon>Pterygota</taxon>
        <taxon>Neoptera</taxon>
        <taxon>Endopterygota</taxon>
        <taxon>Diptera</taxon>
        <taxon>Nematocera</taxon>
        <taxon>Culicoidea</taxon>
        <taxon>Culicidae</taxon>
        <taxon>Anophelinae</taxon>
        <taxon>Anopheles</taxon>
    </lineage>
</organism>
<evidence type="ECO:0000256" key="15">
    <source>
        <dbReference type="ARBA" id="ARBA00048393"/>
    </source>
</evidence>
<evidence type="ECO:0000256" key="13">
    <source>
        <dbReference type="ARBA" id="ARBA00048144"/>
    </source>
</evidence>
<sequence>MNLENKVALVTGGATGLGRAITEELLKHGAKVLICDLNADAGSLAVNQLGEQYGGRIVYYSCDVTDFIDFEEAFEYSKCKFLGVDIVINNAEIMNDNFWELEVDVNLNGAIRGMLLAQKFMGKQRGGEGGVVVNIGSAASIKPQYSTPIYTATKHAILGLTKACGDPVHYENSNVRVFAYCPGPIENPSKEDRRIALPPYDEAKELDKAVVKQKVEHVAKELIPLLKNAPTGSIWLVSGGKPAEEIPYSTF</sequence>
<dbReference type="EnsemblMetazoa" id="AATE016359-RA">
    <property type="protein sequence ID" value="AATE016359-PA.1"/>
    <property type="gene ID" value="AATE016359"/>
</dbReference>
<dbReference type="GO" id="GO:0047034">
    <property type="term" value="F:15-hydroxyicosatetraenoate dehydrogenase activity"/>
    <property type="evidence" value="ECO:0007669"/>
    <property type="project" value="UniProtKB-EC"/>
</dbReference>
<keyword evidence="2" id="KW-0560">Oxidoreductase</keyword>
<evidence type="ECO:0000256" key="7">
    <source>
        <dbReference type="ARBA" id="ARBA00042026"/>
    </source>
</evidence>
<reference evidence="24" key="1">
    <citation type="submission" date="2021-09" db="EMBL/GenBank/DDBJ databases">
        <authorList>
            <consortium name="Infravec"/>
            <person name="Campbell I L."/>
            <person name="Maslen G."/>
            <person name="Yates A."/>
        </authorList>
    </citation>
    <scope>NUCLEOTIDE SEQUENCE [LARGE SCALE GENOMIC DNA]</scope>
    <source>
        <strain evidence="24">Infravec2 EBRE</strain>
    </source>
</reference>
<dbReference type="PANTHER" id="PTHR44229">
    <property type="entry name" value="15-HYDROXYPROSTAGLANDIN DEHYDROGENASE [NAD(+)]"/>
    <property type="match status" value="1"/>
</dbReference>
<comment type="catalytic activity">
    <reaction evidence="15">
        <text>resolvin D2 + NAD(+) = 7-oxoresolvin D2 + NADH + H(+)</text>
        <dbReference type="Rhea" id="RHEA:53584"/>
        <dbReference type="ChEBI" id="CHEBI:15378"/>
        <dbReference type="ChEBI" id="CHEBI:57540"/>
        <dbReference type="ChEBI" id="CHEBI:57945"/>
        <dbReference type="ChEBI" id="CHEBI:133367"/>
        <dbReference type="ChEBI" id="CHEBI:137497"/>
    </reaction>
    <physiologicalReaction direction="left-to-right" evidence="15">
        <dbReference type="Rhea" id="RHEA:53585"/>
    </physiologicalReaction>
</comment>
<protein>
    <recommendedName>
        <fullName evidence="5">15-hydroxyprostaglandin dehydrogenase [NAD(+)]</fullName>
        <ecNumber evidence="3">1.1.1.141</ecNumber>
        <ecNumber evidence="4">1.1.1.232</ecNumber>
    </recommendedName>
    <alternativeName>
        <fullName evidence="7">Eicosanoid/docosanoid dehydrogenase [NAD(+)]</fullName>
    </alternativeName>
    <alternativeName>
        <fullName evidence="6">Prostaglandin dehydrogenase 1</fullName>
    </alternativeName>
</protein>
<reference evidence="23" key="2">
    <citation type="submission" date="2022-08" db="UniProtKB">
        <authorList>
            <consortium name="EnsemblMetazoa"/>
        </authorList>
    </citation>
    <scope>IDENTIFICATION</scope>
    <source>
        <strain evidence="23">EBRO</strain>
    </source>
</reference>
<evidence type="ECO:0000256" key="12">
    <source>
        <dbReference type="ARBA" id="ARBA00048140"/>
    </source>
</evidence>
<dbReference type="PANTHER" id="PTHR44229:SF4">
    <property type="entry name" value="15-HYDROXYPROSTAGLANDIN DEHYDROGENASE [NAD(+)]"/>
    <property type="match status" value="1"/>
</dbReference>
<comment type="catalytic activity">
    <reaction evidence="14">
        <text>resolvin D1 + NAD(+) = 17-oxoresolvin D1 + NADH + H(+)</text>
        <dbReference type="Rhea" id="RHEA:50128"/>
        <dbReference type="ChEBI" id="CHEBI:15378"/>
        <dbReference type="ChEBI" id="CHEBI:57540"/>
        <dbReference type="ChEBI" id="CHEBI:57945"/>
        <dbReference type="ChEBI" id="CHEBI:132079"/>
        <dbReference type="ChEBI" id="CHEBI:132081"/>
    </reaction>
    <physiologicalReaction direction="left-to-right" evidence="14">
        <dbReference type="Rhea" id="RHEA:50129"/>
    </physiologicalReaction>
</comment>
<evidence type="ECO:0000256" key="5">
    <source>
        <dbReference type="ARBA" id="ARBA00040276"/>
    </source>
</evidence>
<evidence type="ECO:0000313" key="24">
    <source>
        <dbReference type="Proteomes" id="UP000075880"/>
    </source>
</evidence>
<dbReference type="GO" id="GO:0016404">
    <property type="term" value="F:15-hydroxyprostaglandin dehydrogenase (NAD+) activity"/>
    <property type="evidence" value="ECO:0007669"/>
    <property type="project" value="UniProtKB-EC"/>
</dbReference>
<dbReference type="Proteomes" id="UP000075880">
    <property type="component" value="Unassembled WGS sequence"/>
</dbReference>
<evidence type="ECO:0000256" key="6">
    <source>
        <dbReference type="ARBA" id="ARBA00041812"/>
    </source>
</evidence>
<comment type="catalytic activity">
    <reaction evidence="11">
        <text>14-hydroxy-(4Z,7Z,10Z,12E,16Z,19Z)-docosahexaenoate + NAD(+) = 14-oxo-(4Z,7Z,10Z,12E,16Z,19Z)-docosahexaenoate + NADH + H(+)</text>
        <dbReference type="Rhea" id="RHEA:48952"/>
        <dbReference type="ChEBI" id="CHEBI:15378"/>
        <dbReference type="ChEBI" id="CHEBI:57540"/>
        <dbReference type="ChEBI" id="CHEBI:57945"/>
        <dbReference type="ChEBI" id="CHEBI:90866"/>
        <dbReference type="ChEBI" id="CHEBI:90867"/>
    </reaction>
    <physiologicalReaction direction="left-to-right" evidence="11">
        <dbReference type="Rhea" id="RHEA:48953"/>
    </physiologicalReaction>
</comment>
<dbReference type="AlphaFoldDB" id="A0A182JE34"/>
<comment type="catalytic activity">
    <reaction evidence="21">
        <text>resolvin E1 + NAD(+) = 18-oxo-resolvin E1 + NADH + H(+)</text>
        <dbReference type="Rhea" id="RHEA:49244"/>
        <dbReference type="ChEBI" id="CHEBI:15378"/>
        <dbReference type="ChEBI" id="CHEBI:57540"/>
        <dbReference type="ChEBI" id="CHEBI:57945"/>
        <dbReference type="ChEBI" id="CHEBI:91000"/>
        <dbReference type="ChEBI" id="CHEBI:91001"/>
    </reaction>
    <physiologicalReaction direction="left-to-right" evidence="21">
        <dbReference type="Rhea" id="RHEA:49245"/>
    </physiologicalReaction>
</comment>
<proteinExistence type="inferred from homology"/>
<dbReference type="EC" id="1.1.1.232" evidence="4"/>
<dbReference type="SUPFAM" id="SSF51735">
    <property type="entry name" value="NAD(P)-binding Rossmann-fold domains"/>
    <property type="match status" value="1"/>
</dbReference>
<comment type="catalytic activity">
    <reaction evidence="9">
        <text>prostaglandin E1 + NAD(+) = 15-oxoprostaglandin E1 + NADH + H(+)</text>
        <dbReference type="Rhea" id="RHEA:16477"/>
        <dbReference type="ChEBI" id="CHEBI:15378"/>
        <dbReference type="ChEBI" id="CHEBI:57397"/>
        <dbReference type="ChEBI" id="CHEBI:57401"/>
        <dbReference type="ChEBI" id="CHEBI:57540"/>
        <dbReference type="ChEBI" id="CHEBI:57945"/>
    </reaction>
    <physiologicalReaction direction="left-to-right" evidence="9">
        <dbReference type="Rhea" id="RHEA:16478"/>
    </physiologicalReaction>
</comment>
<comment type="catalytic activity">
    <reaction evidence="18">
        <text>prostaglandin E2 + NAD(+) = 15-oxoprostaglandin E2 + NADH + H(+)</text>
        <dbReference type="Rhea" id="RHEA:11876"/>
        <dbReference type="ChEBI" id="CHEBI:15378"/>
        <dbReference type="ChEBI" id="CHEBI:57400"/>
        <dbReference type="ChEBI" id="CHEBI:57540"/>
        <dbReference type="ChEBI" id="CHEBI:57945"/>
        <dbReference type="ChEBI" id="CHEBI:606564"/>
        <dbReference type="EC" id="1.1.1.141"/>
    </reaction>
    <physiologicalReaction direction="left-to-right" evidence="18">
        <dbReference type="Rhea" id="RHEA:11877"/>
    </physiologicalReaction>
</comment>
<accession>A0A182JE34</accession>
<comment type="catalytic activity">
    <reaction evidence="12">
        <text>15-oxo-(5S,6R)-dihydroxy-(7E,9E,11Z)-eicosatrienoate + NADH + H(+) = (5S,6R,15S)-trihydroxy-(7E,9E,11Z)-eicosatrienoate + NAD(+)</text>
        <dbReference type="Rhea" id="RHEA:41596"/>
        <dbReference type="ChEBI" id="CHEBI:15378"/>
        <dbReference type="ChEBI" id="CHEBI:57540"/>
        <dbReference type="ChEBI" id="CHEBI:57945"/>
        <dbReference type="ChEBI" id="CHEBI:78325"/>
        <dbReference type="ChEBI" id="CHEBI:78329"/>
    </reaction>
    <physiologicalReaction direction="left-to-right" evidence="12">
        <dbReference type="Rhea" id="RHEA:41597"/>
    </physiologicalReaction>
</comment>
<evidence type="ECO:0000256" key="18">
    <source>
        <dbReference type="ARBA" id="ARBA00048739"/>
    </source>
</evidence>
<comment type="catalytic activity">
    <reaction evidence="19">
        <text>resolvin D2 + NAD(+) = 16-oxoresolvin D2 + NADH + H(+)</text>
        <dbReference type="Rhea" id="RHEA:53588"/>
        <dbReference type="ChEBI" id="CHEBI:15378"/>
        <dbReference type="ChEBI" id="CHEBI:57540"/>
        <dbReference type="ChEBI" id="CHEBI:57945"/>
        <dbReference type="ChEBI" id="CHEBI:133367"/>
        <dbReference type="ChEBI" id="CHEBI:137498"/>
    </reaction>
    <physiologicalReaction direction="left-to-right" evidence="19">
        <dbReference type="Rhea" id="RHEA:53589"/>
    </physiologicalReaction>
</comment>
<comment type="catalytic activity">
    <reaction evidence="13">
        <text>(11R)-hydroxy-(5Z,8Z,12E,14Z)-eicosatetraenoate + NAD(+) = 11-oxo-(5Z,8Z,12E,14Z)-eicosatetraenoate + NADH + H(+)</text>
        <dbReference type="Rhea" id="RHEA:48640"/>
        <dbReference type="ChEBI" id="CHEBI:15378"/>
        <dbReference type="ChEBI" id="CHEBI:57540"/>
        <dbReference type="ChEBI" id="CHEBI:57945"/>
        <dbReference type="ChEBI" id="CHEBI:78836"/>
        <dbReference type="ChEBI" id="CHEBI:90697"/>
    </reaction>
    <physiologicalReaction direction="left-to-right" evidence="13">
        <dbReference type="Rhea" id="RHEA:48641"/>
    </physiologicalReaction>
</comment>
<evidence type="ECO:0000256" key="22">
    <source>
        <dbReference type="RuleBase" id="RU000363"/>
    </source>
</evidence>
<evidence type="ECO:0000256" key="16">
    <source>
        <dbReference type="ARBA" id="ARBA00048535"/>
    </source>
</evidence>